<comment type="cofactor">
    <cofactor evidence="3">
        <name>Zn(2+)</name>
        <dbReference type="ChEBI" id="CHEBI:29105"/>
    </cofactor>
</comment>
<comment type="cofactor">
    <cofactor evidence="1">
        <name>Co(2+)</name>
        <dbReference type="ChEBI" id="CHEBI:48828"/>
    </cofactor>
</comment>
<dbReference type="InterPro" id="IPR035097">
    <property type="entry name" value="M29_N-terminal"/>
</dbReference>
<dbReference type="Gene3D" id="3.40.1830.10">
    <property type="entry name" value="Thermophilic metalloprotease (M29)"/>
    <property type="match status" value="1"/>
</dbReference>
<evidence type="ECO:0000313" key="11">
    <source>
        <dbReference type="Proteomes" id="UP000001933"/>
    </source>
</evidence>
<dbReference type="EC" id="3.4.11.-" evidence="10"/>
<dbReference type="EMBL" id="CP000252">
    <property type="protein sequence ID" value="ABC76628.1"/>
    <property type="molecule type" value="Genomic_DNA"/>
</dbReference>
<evidence type="ECO:0000256" key="8">
    <source>
        <dbReference type="ARBA" id="ARBA00022801"/>
    </source>
</evidence>
<keyword evidence="6" id="KW-0645">Protease</keyword>
<dbReference type="eggNOG" id="COG2309">
    <property type="taxonomic scope" value="Bacteria"/>
</dbReference>
<sequence length="401" mass="45911">MYMLTQEILERYADVLVWGLTTARKEKFKKGDIVLIQFDLPALRLAEMLYAKLIDRGMNALQRLSMTSFMEHHFYSRAKAKQLLFIPPGERELYASLNGRIYLHAPESLTHLADVDPAVIARVQLSRKFLRDIFNEREDQGLYAWTLCTVPTKDMAKQAGLPLDDYERQLIRACYLDEQNPVGKWTAIYREVGEIKAWLNSLPVRSFLIVSQNVDLRITPGEKRKWIGISGHNIPSFEIFLSPDWRGTEGTYYANQPSFRMGNYVEGVRLRFEKGVAVSTEAQKGQDFVVKQLAMDKGAAQVGEFSLTDRRFSRIDRFMADTLFDENYGGEYGNCHIALGSSYSDTYSGNPAELDKKKKRVLGFNDSALHWDLINTEPKTVTAELTTGEKILIYENGEFCY</sequence>
<evidence type="ECO:0000256" key="6">
    <source>
        <dbReference type="ARBA" id="ARBA00022670"/>
    </source>
</evidence>
<dbReference type="InterPro" id="IPR052170">
    <property type="entry name" value="M29_Exopeptidase"/>
</dbReference>
<dbReference type="PANTHER" id="PTHR34448">
    <property type="entry name" value="AMINOPEPTIDASE"/>
    <property type="match status" value="1"/>
</dbReference>
<keyword evidence="11" id="KW-1185">Reference proteome</keyword>
<dbReference type="GO" id="GO:0006508">
    <property type="term" value="P:proteolysis"/>
    <property type="evidence" value="ECO:0007669"/>
    <property type="project" value="UniProtKB-KW"/>
</dbReference>
<dbReference type="InParanoid" id="Q2LRB7"/>
<organism evidence="10 11">
    <name type="scientific">Syntrophus aciditrophicus (strain SB)</name>
    <dbReference type="NCBI Taxonomy" id="56780"/>
    <lineage>
        <taxon>Bacteria</taxon>
        <taxon>Pseudomonadati</taxon>
        <taxon>Thermodesulfobacteriota</taxon>
        <taxon>Syntrophia</taxon>
        <taxon>Syntrophales</taxon>
        <taxon>Syntrophaceae</taxon>
        <taxon>Syntrophus</taxon>
    </lineage>
</organism>
<keyword evidence="5 10" id="KW-0031">Aminopeptidase</keyword>
<dbReference type="GO" id="GO:0004177">
    <property type="term" value="F:aminopeptidase activity"/>
    <property type="evidence" value="ECO:0007669"/>
    <property type="project" value="UniProtKB-KW"/>
</dbReference>
<comment type="similarity">
    <text evidence="4">Belongs to the peptidase M29 family.</text>
</comment>
<keyword evidence="7" id="KW-0479">Metal-binding</keyword>
<evidence type="ECO:0000256" key="5">
    <source>
        <dbReference type="ARBA" id="ARBA00022438"/>
    </source>
</evidence>
<evidence type="ECO:0000256" key="2">
    <source>
        <dbReference type="ARBA" id="ARBA00001946"/>
    </source>
</evidence>
<dbReference type="GO" id="GO:0046872">
    <property type="term" value="F:metal ion binding"/>
    <property type="evidence" value="ECO:0007669"/>
    <property type="project" value="UniProtKB-KW"/>
</dbReference>
<proteinExistence type="inferred from homology"/>
<dbReference type="InterPro" id="IPR000787">
    <property type="entry name" value="Peptidase_M29"/>
</dbReference>
<evidence type="ECO:0000256" key="1">
    <source>
        <dbReference type="ARBA" id="ARBA00001941"/>
    </source>
</evidence>
<dbReference type="HOGENOM" id="CLU_057697_0_0_7"/>
<accession>Q2LRB7</accession>
<dbReference type="STRING" id="56780.SYN_02963"/>
<gene>
    <name evidence="10" type="ORF">SYN_02963</name>
</gene>
<evidence type="ECO:0000256" key="3">
    <source>
        <dbReference type="ARBA" id="ARBA00001947"/>
    </source>
</evidence>
<dbReference type="AlphaFoldDB" id="Q2LRB7"/>
<protein>
    <submittedName>
        <fullName evidence="10">Aminopeptidase</fullName>
        <ecNumber evidence="10">3.4.11.-</ecNumber>
    </submittedName>
</protein>
<dbReference type="PANTHER" id="PTHR34448:SF3">
    <property type="entry name" value="AMINOPEPTIDASE AMPS"/>
    <property type="match status" value="1"/>
</dbReference>
<dbReference type="KEGG" id="sat:SYN_02963"/>
<keyword evidence="9" id="KW-0482">Metalloprotease</keyword>
<reference evidence="10 11" key="1">
    <citation type="journal article" date="2007" name="Proc. Natl. Acad. Sci. U.S.A.">
        <title>The genome of Syntrophus aciditrophicus: life at the thermodynamic limit of microbial growth.</title>
        <authorList>
            <person name="McInerney M.J."/>
            <person name="Rohlin L."/>
            <person name="Mouttaki H."/>
            <person name="Kim U."/>
            <person name="Krupp R.S."/>
            <person name="Rios-Hernandez L."/>
            <person name="Sieber J."/>
            <person name="Struchtemeyer C.G."/>
            <person name="Bhattacharyya A."/>
            <person name="Campbell J.W."/>
            <person name="Gunsalus R.P."/>
        </authorList>
    </citation>
    <scope>NUCLEOTIDE SEQUENCE [LARGE SCALE GENOMIC DNA]</scope>
    <source>
        <strain evidence="10 11">SB</strain>
    </source>
</reference>
<evidence type="ECO:0000256" key="4">
    <source>
        <dbReference type="ARBA" id="ARBA00008236"/>
    </source>
</evidence>
<evidence type="ECO:0000256" key="9">
    <source>
        <dbReference type="ARBA" id="ARBA00023049"/>
    </source>
</evidence>
<dbReference type="Proteomes" id="UP000001933">
    <property type="component" value="Chromosome"/>
</dbReference>
<dbReference type="GO" id="GO:0008237">
    <property type="term" value="F:metallopeptidase activity"/>
    <property type="evidence" value="ECO:0007669"/>
    <property type="project" value="UniProtKB-KW"/>
</dbReference>
<dbReference type="SUPFAM" id="SSF144052">
    <property type="entry name" value="Thermophilic metalloprotease-like"/>
    <property type="match status" value="1"/>
</dbReference>
<evidence type="ECO:0000313" key="10">
    <source>
        <dbReference type="EMBL" id="ABC76628.1"/>
    </source>
</evidence>
<name>Q2LRB7_SYNAS</name>
<evidence type="ECO:0000256" key="7">
    <source>
        <dbReference type="ARBA" id="ARBA00022723"/>
    </source>
</evidence>
<keyword evidence="8 10" id="KW-0378">Hydrolase</keyword>
<comment type="cofactor">
    <cofactor evidence="2">
        <name>Mg(2+)</name>
        <dbReference type="ChEBI" id="CHEBI:18420"/>
    </cofactor>
</comment>
<dbReference type="Pfam" id="PF02073">
    <property type="entry name" value="Peptidase_M29"/>
    <property type="match status" value="1"/>
</dbReference>